<evidence type="ECO:0000256" key="4">
    <source>
        <dbReference type="ARBA" id="ARBA00022989"/>
    </source>
</evidence>
<evidence type="ECO:0000256" key="2">
    <source>
        <dbReference type="ARBA" id="ARBA00006143"/>
    </source>
</evidence>
<dbReference type="PANTHER" id="PTHR31272:SF4">
    <property type="entry name" value="CYTOCHROME C-TYPE BIOGENESIS PROTEIN HI_1454-RELATED"/>
    <property type="match status" value="1"/>
</dbReference>
<feature type="transmembrane region" description="Helical" evidence="6">
    <location>
        <begin position="138"/>
        <end position="162"/>
    </location>
</feature>
<keyword evidence="4 6" id="KW-1133">Transmembrane helix</keyword>
<dbReference type="EMBL" id="CAFBND010000012">
    <property type="protein sequence ID" value="CAB4931600.1"/>
    <property type="molecule type" value="Genomic_DNA"/>
</dbReference>
<comment type="subcellular location">
    <subcellularLocation>
        <location evidence="1">Membrane</location>
        <topology evidence="1">Multi-pass membrane protein</topology>
    </subcellularLocation>
</comment>
<dbReference type="EMBL" id="CAFBIZ010000074">
    <property type="protein sequence ID" value="CAB4849128.1"/>
    <property type="molecule type" value="Genomic_DNA"/>
</dbReference>
<reference evidence="9" key="1">
    <citation type="submission" date="2020-05" db="EMBL/GenBank/DDBJ databases">
        <authorList>
            <person name="Chiriac C."/>
            <person name="Salcher M."/>
            <person name="Ghai R."/>
            <person name="Kavagutti S V."/>
        </authorList>
    </citation>
    <scope>NUCLEOTIDE SEQUENCE</scope>
</reference>
<feature type="transmembrane region" description="Helical" evidence="6">
    <location>
        <begin position="182"/>
        <end position="204"/>
    </location>
</feature>
<comment type="similarity">
    <text evidence="2">Belongs to the DsbD family.</text>
</comment>
<gene>
    <name evidence="8" type="ORF">UFOPK3268_00720</name>
    <name evidence="9" type="ORF">UFOPK3752_00464</name>
    <name evidence="10" type="ORF">UFOPK4150_00034</name>
</gene>
<dbReference type="PANTHER" id="PTHR31272">
    <property type="entry name" value="CYTOCHROME C-TYPE BIOGENESIS PROTEIN HI_1454-RELATED"/>
    <property type="match status" value="1"/>
</dbReference>
<feature type="domain" description="Cytochrome C biogenesis protein transmembrane" evidence="7">
    <location>
        <begin position="15"/>
        <end position="233"/>
    </location>
</feature>
<protein>
    <submittedName>
        <fullName evidence="9">Unannotated protein</fullName>
    </submittedName>
</protein>
<feature type="transmembrane region" description="Helical" evidence="6">
    <location>
        <begin position="68"/>
        <end position="91"/>
    </location>
</feature>
<dbReference type="Pfam" id="PF02683">
    <property type="entry name" value="DsbD_TM"/>
    <property type="match status" value="1"/>
</dbReference>
<dbReference type="GO" id="GO:0017004">
    <property type="term" value="P:cytochrome complex assembly"/>
    <property type="evidence" value="ECO:0007669"/>
    <property type="project" value="InterPro"/>
</dbReference>
<name>A0A6J7ILE0_9ZZZZ</name>
<sequence length="255" mass="26127">MSTVQTVATGSLFLAAPIAFAAGAVSFLSPCVLPLVPGYLSFVTGLTGAELAGEAGSAGKSARTKGRVLVGSLLFVLGFTAVFVAYGTLFGALGNALVQYQGAITRVLGVVVIALGLAFVGLIPGAQREWRLHRIPDVGLWGAPLLGVIFGLGWTPCIGPTLGAVQTLAFTEASAARGALLSVFYCLGLGLPFVIVGLLFRRMLGALGAVRRRSVLVMRIGGVLLIAIGLLLVTGTWDDLTIGLRSWAGGFGVSL</sequence>
<accession>A0A6J7ILE0</accession>
<proteinExistence type="inferred from homology"/>
<evidence type="ECO:0000313" key="10">
    <source>
        <dbReference type="EMBL" id="CAB5017519.1"/>
    </source>
</evidence>
<evidence type="ECO:0000256" key="3">
    <source>
        <dbReference type="ARBA" id="ARBA00022692"/>
    </source>
</evidence>
<evidence type="ECO:0000256" key="5">
    <source>
        <dbReference type="ARBA" id="ARBA00023136"/>
    </source>
</evidence>
<dbReference type="AlphaFoldDB" id="A0A6J7ILE0"/>
<evidence type="ECO:0000256" key="1">
    <source>
        <dbReference type="ARBA" id="ARBA00004141"/>
    </source>
</evidence>
<organism evidence="9">
    <name type="scientific">freshwater metagenome</name>
    <dbReference type="NCBI Taxonomy" id="449393"/>
    <lineage>
        <taxon>unclassified sequences</taxon>
        <taxon>metagenomes</taxon>
        <taxon>ecological metagenomes</taxon>
    </lineage>
</organism>
<feature type="transmembrane region" description="Helical" evidence="6">
    <location>
        <begin position="216"/>
        <end position="237"/>
    </location>
</feature>
<keyword evidence="5 6" id="KW-0472">Membrane</keyword>
<evidence type="ECO:0000256" key="6">
    <source>
        <dbReference type="SAM" id="Phobius"/>
    </source>
</evidence>
<dbReference type="GO" id="GO:0016020">
    <property type="term" value="C:membrane"/>
    <property type="evidence" value="ECO:0007669"/>
    <property type="project" value="UniProtKB-SubCell"/>
</dbReference>
<feature type="transmembrane region" description="Helical" evidence="6">
    <location>
        <begin position="37"/>
        <end position="56"/>
    </location>
</feature>
<dbReference type="InterPro" id="IPR003834">
    <property type="entry name" value="Cyt_c_assmbl_TM_dom"/>
</dbReference>
<evidence type="ECO:0000259" key="7">
    <source>
        <dbReference type="Pfam" id="PF02683"/>
    </source>
</evidence>
<evidence type="ECO:0000313" key="8">
    <source>
        <dbReference type="EMBL" id="CAB4849128.1"/>
    </source>
</evidence>
<keyword evidence="3 6" id="KW-0812">Transmembrane</keyword>
<dbReference type="InterPro" id="IPR051790">
    <property type="entry name" value="Cytochrome_c-biogenesis_DsbD"/>
</dbReference>
<dbReference type="EMBL" id="CAFBPU010000001">
    <property type="protein sequence ID" value="CAB5017519.1"/>
    <property type="molecule type" value="Genomic_DNA"/>
</dbReference>
<feature type="transmembrane region" description="Helical" evidence="6">
    <location>
        <begin position="103"/>
        <end position="126"/>
    </location>
</feature>
<evidence type="ECO:0000313" key="9">
    <source>
        <dbReference type="EMBL" id="CAB4931600.1"/>
    </source>
</evidence>